<proteinExistence type="predicted"/>
<keyword evidence="4 6" id="KW-1133">Transmembrane helix</keyword>
<evidence type="ECO:0000256" key="3">
    <source>
        <dbReference type="ARBA" id="ARBA00022692"/>
    </source>
</evidence>
<dbReference type="GO" id="GO:0015171">
    <property type="term" value="F:amino acid transmembrane transporter activity"/>
    <property type="evidence" value="ECO:0007669"/>
    <property type="project" value="TreeGrafter"/>
</dbReference>
<evidence type="ECO:0000256" key="1">
    <source>
        <dbReference type="ARBA" id="ARBA00004651"/>
    </source>
</evidence>
<evidence type="ECO:0000256" key="6">
    <source>
        <dbReference type="SAM" id="Phobius"/>
    </source>
</evidence>
<dbReference type="OrthoDB" id="9804822at2"/>
<comment type="subcellular location">
    <subcellularLocation>
        <location evidence="1">Cell membrane</location>
        <topology evidence="1">Multi-pass membrane protein</topology>
    </subcellularLocation>
</comment>
<dbReference type="STRING" id="1246637.MTBBW1_1420014"/>
<dbReference type="Proteomes" id="UP000191931">
    <property type="component" value="Unassembled WGS sequence"/>
</dbReference>
<dbReference type="PANTHER" id="PTHR30086">
    <property type="entry name" value="ARGININE EXPORTER PROTEIN ARGO"/>
    <property type="match status" value="1"/>
</dbReference>
<evidence type="ECO:0000313" key="8">
    <source>
        <dbReference type="Proteomes" id="UP000191931"/>
    </source>
</evidence>
<feature type="transmembrane region" description="Helical" evidence="6">
    <location>
        <begin position="6"/>
        <end position="28"/>
    </location>
</feature>
<evidence type="ECO:0000256" key="2">
    <source>
        <dbReference type="ARBA" id="ARBA00022475"/>
    </source>
</evidence>
<evidence type="ECO:0000256" key="5">
    <source>
        <dbReference type="ARBA" id="ARBA00023136"/>
    </source>
</evidence>
<dbReference type="AlphaFoldDB" id="A0A1W1H8B8"/>
<name>A0A1W1H8B8_9BACT</name>
<dbReference type="Pfam" id="PF01810">
    <property type="entry name" value="LysE"/>
    <property type="match status" value="1"/>
</dbReference>
<evidence type="ECO:0000256" key="4">
    <source>
        <dbReference type="ARBA" id="ARBA00022989"/>
    </source>
</evidence>
<feature type="transmembrane region" description="Helical" evidence="6">
    <location>
        <begin position="40"/>
        <end position="65"/>
    </location>
</feature>
<dbReference type="GO" id="GO:0005886">
    <property type="term" value="C:plasma membrane"/>
    <property type="evidence" value="ECO:0007669"/>
    <property type="project" value="UniProtKB-SubCell"/>
</dbReference>
<dbReference type="EMBL" id="FWEV01000049">
    <property type="protein sequence ID" value="SLM28625.1"/>
    <property type="molecule type" value="Genomic_DNA"/>
</dbReference>
<keyword evidence="5 6" id="KW-0472">Membrane</keyword>
<dbReference type="RefSeq" id="WP_080805013.1">
    <property type="nucleotide sequence ID" value="NZ_LT828549.1"/>
</dbReference>
<feature type="transmembrane region" description="Helical" evidence="6">
    <location>
        <begin position="71"/>
        <end position="91"/>
    </location>
</feature>
<keyword evidence="8" id="KW-1185">Reference proteome</keyword>
<keyword evidence="2" id="KW-1003">Cell membrane</keyword>
<dbReference type="InterPro" id="IPR001123">
    <property type="entry name" value="LeuE-type"/>
</dbReference>
<dbReference type="PIRSF" id="PIRSF006324">
    <property type="entry name" value="LeuE"/>
    <property type="match status" value="1"/>
</dbReference>
<dbReference type="PANTHER" id="PTHR30086:SF20">
    <property type="entry name" value="ARGININE EXPORTER PROTEIN ARGO-RELATED"/>
    <property type="match status" value="1"/>
</dbReference>
<feature type="transmembrane region" description="Helical" evidence="6">
    <location>
        <begin position="112"/>
        <end position="138"/>
    </location>
</feature>
<organism evidence="7 8">
    <name type="scientific">Desulfamplus magnetovallimortis</name>
    <dbReference type="NCBI Taxonomy" id="1246637"/>
    <lineage>
        <taxon>Bacteria</taxon>
        <taxon>Pseudomonadati</taxon>
        <taxon>Thermodesulfobacteriota</taxon>
        <taxon>Desulfobacteria</taxon>
        <taxon>Desulfobacterales</taxon>
        <taxon>Desulfobacteraceae</taxon>
        <taxon>Desulfamplus</taxon>
    </lineage>
</organism>
<accession>A0A1W1H8B8</accession>
<reference evidence="7 8" key="1">
    <citation type="submission" date="2017-03" db="EMBL/GenBank/DDBJ databases">
        <authorList>
            <person name="Afonso C.L."/>
            <person name="Miller P.J."/>
            <person name="Scott M.A."/>
            <person name="Spackman E."/>
            <person name="Goraichik I."/>
            <person name="Dimitrov K.M."/>
            <person name="Suarez D.L."/>
            <person name="Swayne D.E."/>
        </authorList>
    </citation>
    <scope>NUCLEOTIDE SEQUENCE [LARGE SCALE GENOMIC DNA]</scope>
    <source>
        <strain evidence="7">PRJEB14757</strain>
    </source>
</reference>
<sequence>MSLELYITYIFATTLILVIPGPTIILVISQAVNHGRKSVMPLAAGVVLGDFTAMTLSLLGLGAIMSTSATLFILFKWIGALYLLYLGINMWRANPKSGEIQHGKKEISPLSLFKSSFIVTALNPKGIAFFVAFLPQFINHNEPLLSQLLLLGGTFLFMALVNATLYALFATQLRKSIEKTSVNKWFNRCGGAALIGASLFTASMQRSA</sequence>
<evidence type="ECO:0000313" key="7">
    <source>
        <dbReference type="EMBL" id="SLM28625.1"/>
    </source>
</evidence>
<protein>
    <submittedName>
        <fullName evidence="7">Lysine exporter protein (LYSE/YGGA)</fullName>
    </submittedName>
</protein>
<feature type="transmembrane region" description="Helical" evidence="6">
    <location>
        <begin position="144"/>
        <end position="169"/>
    </location>
</feature>
<keyword evidence="3 6" id="KW-0812">Transmembrane</keyword>
<gene>
    <name evidence="7" type="ORF">MTBBW1_1420014</name>
</gene>